<evidence type="ECO:0000313" key="1">
    <source>
        <dbReference type="EMBL" id="QPH10345.1"/>
    </source>
</evidence>
<dbReference type="EMBL" id="CP031389">
    <property type="protein sequence ID" value="QPH10345.1"/>
    <property type="molecule type" value="Genomic_DNA"/>
</dbReference>
<dbReference type="Proteomes" id="UP000594364">
    <property type="component" value="Chromosome 5"/>
</dbReference>
<name>A0A7U3SLX9_EPIFF</name>
<gene>
    <name evidence="1" type="ORF">C2857_001617</name>
</gene>
<accession>A0A7U3SLX9</accession>
<sequence length="126" mass="14221">MRETRSVMSKIARDAVQFLLSARAGARGFLSVAIFLAINPDASKASHVVGLNEVGWFGFGGHTHQKQLAVQYAVREQQQVVRIPRFRLLVVYLINQPVERHEKLTIVIIDHRRMGASCSVTIQKRK</sequence>
<evidence type="ECO:0000313" key="2">
    <source>
        <dbReference type="Proteomes" id="UP000594364"/>
    </source>
</evidence>
<proteinExistence type="predicted"/>
<organism evidence="1 2">
    <name type="scientific">Epichloe festucae (strain Fl1)</name>
    <dbReference type="NCBI Taxonomy" id="877507"/>
    <lineage>
        <taxon>Eukaryota</taxon>
        <taxon>Fungi</taxon>
        <taxon>Dikarya</taxon>
        <taxon>Ascomycota</taxon>
        <taxon>Pezizomycotina</taxon>
        <taxon>Sordariomycetes</taxon>
        <taxon>Hypocreomycetidae</taxon>
        <taxon>Hypocreales</taxon>
        <taxon>Clavicipitaceae</taxon>
        <taxon>Epichloe</taxon>
    </lineage>
</organism>
<protein>
    <submittedName>
        <fullName evidence="1">Uncharacterized protein</fullName>
    </submittedName>
</protein>
<dbReference type="AlphaFoldDB" id="A0A7U3SLX9"/>
<keyword evidence="2" id="KW-1185">Reference proteome</keyword>
<reference evidence="1 2" key="1">
    <citation type="journal article" date="2018" name="PLoS Genet.">
        <title>Repeat elements organise 3D genome structure and mediate transcription in the filamentous fungus Epichloe festucae.</title>
        <authorList>
            <person name="Winter D.J."/>
            <person name="Ganley A.R.D."/>
            <person name="Young C.A."/>
            <person name="Liachko I."/>
            <person name="Schardl C.L."/>
            <person name="Dupont P.Y."/>
            <person name="Berry D."/>
            <person name="Ram A."/>
            <person name="Scott B."/>
            <person name="Cox M.P."/>
        </authorList>
    </citation>
    <scope>NUCLEOTIDE SEQUENCE [LARGE SCALE GENOMIC DNA]</scope>
    <source>
        <strain evidence="1 2">Fl1</strain>
    </source>
</reference>